<name>A0A1X6MPE2_9APHY</name>
<feature type="domain" description="RING-type" evidence="6">
    <location>
        <begin position="189"/>
        <end position="244"/>
    </location>
</feature>
<gene>
    <name evidence="7" type="ORF">POSPLADRAFT_1071407</name>
</gene>
<dbReference type="PROSITE" id="PS50089">
    <property type="entry name" value="ZF_RING_2"/>
    <property type="match status" value="1"/>
</dbReference>
<feature type="region of interest" description="Disordered" evidence="5">
    <location>
        <begin position="395"/>
        <end position="616"/>
    </location>
</feature>
<feature type="region of interest" description="Disordered" evidence="5">
    <location>
        <begin position="1"/>
        <end position="77"/>
    </location>
</feature>
<keyword evidence="1" id="KW-0479">Metal-binding</keyword>
<dbReference type="GO" id="GO:0006513">
    <property type="term" value="P:protein monoubiquitination"/>
    <property type="evidence" value="ECO:0007669"/>
    <property type="project" value="InterPro"/>
</dbReference>
<sequence>MSSAQTHNAGPSKVSKSKRILSDSEDTSERETSRVREAKRPRHADSLIDIDQKRTTMDKDKKKRRKRKRKQSIVQSQNVLLGAGGALNAVTAQAAGHSRTRSEPPTARRRRQTSVGLSSVTLGSQSPEVQPKEISTNDKGKARASPELERPPTGSAAGITDLTTQLTAKTDLVGKHTALLTTLQQSLTCQICLDLMHRPYALAPCGHTACYDCLLSWFRAPPADIPPEEATQPWMRKKTCPHCRAIITERPVEIWTIKDMVNAIVRSDLVELPASAPAPAAESSNTNADPWENIFRRATAANTNAQRQTMGIHDPDDGGVWRCEDCLHEIWDGFCSSCGRMYTGHLPWPQDPADDDSEYDHQELWDDDGDLGAAWIDMGPLGGLGALGWGYGYSEDDEDGSVSRDSGSDEDEGHDVALPPRRGRRRYSPVREAAEEHERADSEEDGSYESSFIDDEDDVRPTWLYNPLLRPWTPEQEPSYDDHNEESSRSLNARVGSRAATRVVSSEEEEEEASDAPAQHPGRVQRRATQLVIHSDEEEGNDREAFAEEEEEDGDLADIVAAREREIYGDDGSVPHSRYEHGLDEDDENEDISDAQGTWSDGYDPAPPGAYGDEDESRAYLFSDEDEYEY</sequence>
<accession>A0A1X6MPE2</accession>
<dbReference type="RefSeq" id="XP_024335065.1">
    <property type="nucleotide sequence ID" value="XM_024482443.1"/>
</dbReference>
<keyword evidence="2 4" id="KW-0863">Zinc-finger</keyword>
<feature type="region of interest" description="Disordered" evidence="5">
    <location>
        <begin position="92"/>
        <end position="158"/>
    </location>
</feature>
<evidence type="ECO:0000256" key="3">
    <source>
        <dbReference type="ARBA" id="ARBA00022833"/>
    </source>
</evidence>
<feature type="compositionally biased region" description="Basic and acidic residues" evidence="5">
    <location>
        <begin position="27"/>
        <end position="60"/>
    </location>
</feature>
<organism evidence="7 8">
    <name type="scientific">Postia placenta MAD-698-R-SB12</name>
    <dbReference type="NCBI Taxonomy" id="670580"/>
    <lineage>
        <taxon>Eukaryota</taxon>
        <taxon>Fungi</taxon>
        <taxon>Dikarya</taxon>
        <taxon>Basidiomycota</taxon>
        <taxon>Agaricomycotina</taxon>
        <taxon>Agaricomycetes</taxon>
        <taxon>Polyporales</taxon>
        <taxon>Adustoporiaceae</taxon>
        <taxon>Rhodonia</taxon>
    </lineage>
</organism>
<evidence type="ECO:0000256" key="2">
    <source>
        <dbReference type="ARBA" id="ARBA00022771"/>
    </source>
</evidence>
<proteinExistence type="predicted"/>
<feature type="compositionally biased region" description="Basic residues" evidence="5">
    <location>
        <begin position="61"/>
        <end position="71"/>
    </location>
</feature>
<feature type="compositionally biased region" description="Acidic residues" evidence="5">
    <location>
        <begin position="536"/>
        <end position="556"/>
    </location>
</feature>
<evidence type="ECO:0000313" key="7">
    <source>
        <dbReference type="EMBL" id="OSX58271.1"/>
    </source>
</evidence>
<feature type="compositionally biased region" description="Acidic residues" evidence="5">
    <location>
        <begin position="441"/>
        <end position="458"/>
    </location>
</feature>
<evidence type="ECO:0000313" key="8">
    <source>
        <dbReference type="Proteomes" id="UP000194127"/>
    </source>
</evidence>
<reference evidence="7 8" key="1">
    <citation type="submission" date="2017-04" db="EMBL/GenBank/DDBJ databases">
        <title>Genome Sequence of the Model Brown-Rot Fungus Postia placenta SB12.</title>
        <authorList>
            <consortium name="DOE Joint Genome Institute"/>
            <person name="Gaskell J."/>
            <person name="Kersten P."/>
            <person name="Larrondo L.F."/>
            <person name="Canessa P."/>
            <person name="Martinez D."/>
            <person name="Hibbett D."/>
            <person name="Schmoll M."/>
            <person name="Kubicek C.P."/>
            <person name="Martinez A.T."/>
            <person name="Yadav J."/>
            <person name="Master E."/>
            <person name="Magnuson J.K."/>
            <person name="James T."/>
            <person name="Yaver D."/>
            <person name="Berka R."/>
            <person name="Labutti K."/>
            <person name="Lipzen A."/>
            <person name="Aerts A."/>
            <person name="Barry K."/>
            <person name="Henrissat B."/>
            <person name="Blanchette R."/>
            <person name="Grigoriev I."/>
            <person name="Cullen D."/>
        </authorList>
    </citation>
    <scope>NUCLEOTIDE SEQUENCE [LARGE SCALE GENOMIC DNA]</scope>
    <source>
        <strain evidence="7 8">MAD-698-R-SB12</strain>
    </source>
</reference>
<dbReference type="SUPFAM" id="SSF57850">
    <property type="entry name" value="RING/U-box"/>
    <property type="match status" value="1"/>
</dbReference>
<dbReference type="STRING" id="670580.A0A1X6MPE2"/>
<dbReference type="AlphaFoldDB" id="A0A1X6MPE2"/>
<dbReference type="GO" id="GO:0006301">
    <property type="term" value="P:DNA damage tolerance"/>
    <property type="evidence" value="ECO:0007669"/>
    <property type="project" value="InterPro"/>
</dbReference>
<keyword evidence="3" id="KW-0862">Zinc</keyword>
<dbReference type="PANTHER" id="PTHR14134">
    <property type="entry name" value="E3 UBIQUITIN-PROTEIN LIGASE RAD18"/>
    <property type="match status" value="1"/>
</dbReference>
<protein>
    <recommendedName>
        <fullName evidence="6">RING-type domain-containing protein</fullName>
    </recommendedName>
</protein>
<dbReference type="OrthoDB" id="6105938at2759"/>
<feature type="compositionally biased region" description="Acidic residues" evidence="5">
    <location>
        <begin position="583"/>
        <end position="593"/>
    </location>
</feature>
<dbReference type="Proteomes" id="UP000194127">
    <property type="component" value="Unassembled WGS sequence"/>
</dbReference>
<dbReference type="EMBL" id="KZ110605">
    <property type="protein sequence ID" value="OSX58271.1"/>
    <property type="molecule type" value="Genomic_DNA"/>
</dbReference>
<feature type="compositionally biased region" description="Polar residues" evidence="5">
    <location>
        <begin position="113"/>
        <end position="128"/>
    </location>
</feature>
<dbReference type="InterPro" id="IPR027370">
    <property type="entry name" value="Znf-RING_euk"/>
</dbReference>
<dbReference type="SMART" id="SM00184">
    <property type="entry name" value="RING"/>
    <property type="match status" value="1"/>
</dbReference>
<dbReference type="PANTHER" id="PTHR14134:SF3">
    <property type="entry name" value="RING-CH-TYPE DOMAIN-CONTAINING PROTEIN"/>
    <property type="match status" value="1"/>
</dbReference>
<dbReference type="Gene3D" id="3.30.40.10">
    <property type="entry name" value="Zinc/RING finger domain, C3HC4 (zinc finger)"/>
    <property type="match status" value="1"/>
</dbReference>
<dbReference type="InterPro" id="IPR001841">
    <property type="entry name" value="Znf_RING"/>
</dbReference>
<dbReference type="InterPro" id="IPR039577">
    <property type="entry name" value="Rad18"/>
</dbReference>
<feature type="compositionally biased region" description="Basic and acidic residues" evidence="5">
    <location>
        <begin position="135"/>
        <end position="150"/>
    </location>
</feature>
<evidence type="ECO:0000259" key="6">
    <source>
        <dbReference type="PROSITE" id="PS50089"/>
    </source>
</evidence>
<evidence type="ECO:0000256" key="1">
    <source>
        <dbReference type="ARBA" id="ARBA00022723"/>
    </source>
</evidence>
<dbReference type="GO" id="GO:0003697">
    <property type="term" value="F:single-stranded DNA binding"/>
    <property type="evidence" value="ECO:0007669"/>
    <property type="project" value="InterPro"/>
</dbReference>
<keyword evidence="8" id="KW-1185">Reference proteome</keyword>
<evidence type="ECO:0000256" key="5">
    <source>
        <dbReference type="SAM" id="MobiDB-lite"/>
    </source>
</evidence>
<dbReference type="GeneID" id="36327392"/>
<dbReference type="Pfam" id="PF13445">
    <property type="entry name" value="zf-RING_UBOX"/>
    <property type="match status" value="1"/>
</dbReference>
<dbReference type="GO" id="GO:0008270">
    <property type="term" value="F:zinc ion binding"/>
    <property type="evidence" value="ECO:0007669"/>
    <property type="project" value="UniProtKB-KW"/>
</dbReference>
<dbReference type="GO" id="GO:0061630">
    <property type="term" value="F:ubiquitin protein ligase activity"/>
    <property type="evidence" value="ECO:0007669"/>
    <property type="project" value="InterPro"/>
</dbReference>
<dbReference type="InterPro" id="IPR013083">
    <property type="entry name" value="Znf_RING/FYVE/PHD"/>
</dbReference>
<evidence type="ECO:0000256" key="4">
    <source>
        <dbReference type="PROSITE-ProRule" id="PRU00175"/>
    </source>
</evidence>